<evidence type="ECO:0000256" key="1">
    <source>
        <dbReference type="ARBA" id="ARBA00004273"/>
    </source>
</evidence>
<keyword evidence="4" id="KW-0496">Mitochondrion</keyword>
<gene>
    <name evidence="8" type="ORF">CDEB00056_LOCUS9836</name>
</gene>
<comment type="subcellular location">
    <subcellularLocation>
        <location evidence="1">Mitochondrion inner membrane</location>
    </subcellularLocation>
</comment>
<dbReference type="GO" id="GO:0042720">
    <property type="term" value="C:mitochondrial inner membrane peptidase complex"/>
    <property type="evidence" value="ECO:0007669"/>
    <property type="project" value="TreeGrafter"/>
</dbReference>
<dbReference type="InterPro" id="IPR052064">
    <property type="entry name" value="Mito_IMP1_subunit"/>
</dbReference>
<dbReference type="PANTHER" id="PTHR12383:SF16">
    <property type="entry name" value="MITOCHONDRIAL INNER MEMBRANE PROTEASE SUBUNIT 1"/>
    <property type="match status" value="1"/>
</dbReference>
<feature type="region of interest" description="Disordered" evidence="6">
    <location>
        <begin position="248"/>
        <end position="275"/>
    </location>
</feature>
<dbReference type="SUPFAM" id="SSF51306">
    <property type="entry name" value="LexA/Signal peptidase"/>
    <property type="match status" value="1"/>
</dbReference>
<feature type="domain" description="Peptidase S26" evidence="7">
    <location>
        <begin position="315"/>
        <end position="458"/>
    </location>
</feature>
<dbReference type="Pfam" id="PF10502">
    <property type="entry name" value="Peptidase_S26"/>
    <property type="match status" value="1"/>
</dbReference>
<evidence type="ECO:0000256" key="3">
    <source>
        <dbReference type="ARBA" id="ARBA00022801"/>
    </source>
</evidence>
<evidence type="ECO:0000256" key="5">
    <source>
        <dbReference type="ARBA" id="ARBA00023136"/>
    </source>
</evidence>
<keyword evidence="3" id="KW-0378">Hydrolase</keyword>
<accession>A0A7S3V992</accession>
<evidence type="ECO:0000313" key="8">
    <source>
        <dbReference type="EMBL" id="CAE0464995.1"/>
    </source>
</evidence>
<dbReference type="CDD" id="cd06530">
    <property type="entry name" value="S26_SPase_I"/>
    <property type="match status" value="1"/>
</dbReference>
<evidence type="ECO:0000256" key="4">
    <source>
        <dbReference type="ARBA" id="ARBA00023128"/>
    </source>
</evidence>
<dbReference type="InterPro" id="IPR036286">
    <property type="entry name" value="LexA/Signal_pep-like_sf"/>
</dbReference>
<feature type="compositionally biased region" description="Polar residues" evidence="6">
    <location>
        <begin position="259"/>
        <end position="272"/>
    </location>
</feature>
<evidence type="ECO:0000259" key="7">
    <source>
        <dbReference type="Pfam" id="PF10502"/>
    </source>
</evidence>
<dbReference type="AlphaFoldDB" id="A0A7S3V992"/>
<protein>
    <recommendedName>
        <fullName evidence="7">Peptidase S26 domain-containing protein</fullName>
    </recommendedName>
</protein>
<dbReference type="GO" id="GO:0004252">
    <property type="term" value="F:serine-type endopeptidase activity"/>
    <property type="evidence" value="ECO:0007669"/>
    <property type="project" value="InterPro"/>
</dbReference>
<keyword evidence="2" id="KW-0999">Mitochondrion inner membrane</keyword>
<dbReference type="EMBL" id="HBIO01012658">
    <property type="protein sequence ID" value="CAE0464995.1"/>
    <property type="molecule type" value="Transcribed_RNA"/>
</dbReference>
<feature type="compositionally biased region" description="Acidic residues" evidence="6">
    <location>
        <begin position="395"/>
        <end position="415"/>
    </location>
</feature>
<dbReference type="PANTHER" id="PTHR12383">
    <property type="entry name" value="PROTEASE FAMILY S26 MITOCHONDRIAL INNER MEMBRANE PROTEASE-RELATED"/>
    <property type="match status" value="1"/>
</dbReference>
<proteinExistence type="predicted"/>
<dbReference type="GO" id="GO:0006465">
    <property type="term" value="P:signal peptide processing"/>
    <property type="evidence" value="ECO:0007669"/>
    <property type="project" value="InterPro"/>
</dbReference>
<evidence type="ECO:0000256" key="6">
    <source>
        <dbReference type="SAM" id="MobiDB-lite"/>
    </source>
</evidence>
<feature type="region of interest" description="Disordered" evidence="6">
    <location>
        <begin position="97"/>
        <end position="123"/>
    </location>
</feature>
<dbReference type="Gene3D" id="2.10.109.10">
    <property type="entry name" value="Umud Fragment, subunit A"/>
    <property type="match status" value="1"/>
</dbReference>
<evidence type="ECO:0000256" key="2">
    <source>
        <dbReference type="ARBA" id="ARBA00022792"/>
    </source>
</evidence>
<keyword evidence="5" id="KW-0472">Membrane</keyword>
<reference evidence="8" key="1">
    <citation type="submission" date="2021-01" db="EMBL/GenBank/DDBJ databases">
        <authorList>
            <person name="Corre E."/>
            <person name="Pelletier E."/>
            <person name="Niang G."/>
            <person name="Scheremetjew M."/>
            <person name="Finn R."/>
            <person name="Kale V."/>
            <person name="Holt S."/>
            <person name="Cochrane G."/>
            <person name="Meng A."/>
            <person name="Brown T."/>
            <person name="Cohen L."/>
        </authorList>
    </citation>
    <scope>NUCLEOTIDE SEQUENCE</scope>
    <source>
        <strain evidence="8">MM31A-1</strain>
    </source>
</reference>
<name>A0A7S3V992_9STRA</name>
<organism evidence="8">
    <name type="scientific">Chaetoceros debilis</name>
    <dbReference type="NCBI Taxonomy" id="122233"/>
    <lineage>
        <taxon>Eukaryota</taxon>
        <taxon>Sar</taxon>
        <taxon>Stramenopiles</taxon>
        <taxon>Ochrophyta</taxon>
        <taxon>Bacillariophyta</taxon>
        <taxon>Coscinodiscophyceae</taxon>
        <taxon>Chaetocerotophycidae</taxon>
        <taxon>Chaetocerotales</taxon>
        <taxon>Chaetocerotaceae</taxon>
        <taxon>Chaetoceros</taxon>
    </lineage>
</organism>
<sequence>MNVNYYRYIKTSQAQARVQGRIAIGGRSAKHCSGSTSTRICTTSTSTSTRTIASYLNKNSATASIRHKIGSGSGSGSGSGNPLRLRNSCLQQQQLAGRRRWAHEHSQNKKNQKSKSKRTPLRISPKLTSLRPKQTMIPIPASTSRLKLPLTLIWYDKIFTRPKQLKFQTISQRNVTCILLLFLPLGFLLNHEEYSPMPFTFAVMGGPSMLPTIYPQGEIYIRLNSWCCRWTDKVSSLAGDAYRNRNMNMNDRNRNRKNGITSAASRSRSKNVTCDDGTAVDNDDDEVQSQAHAHVSIPAQVELPTTEVEAEAWWKVGDVIVLRDFKGCNVCKRIIAVEGQVVDTLGQFATTLYRHEDDYGVRRIIERPGLELELPNSAWRDKYEYKYEYEKGNDNDDDDDNDSGDQIDNNDDDDEGIIVIPRDHIWVEGDSPLHSIDSRHYGPVHTDAILGKIVYRIWPRTRNDGNSCWQTLDGQRPDPLTDEDMFRIDEHGCNKYDIIRHPYAK</sequence>
<dbReference type="GO" id="GO:0006627">
    <property type="term" value="P:protein processing involved in protein targeting to mitochondrion"/>
    <property type="evidence" value="ECO:0007669"/>
    <property type="project" value="TreeGrafter"/>
</dbReference>
<feature type="region of interest" description="Disordered" evidence="6">
    <location>
        <begin position="390"/>
        <end position="415"/>
    </location>
</feature>
<dbReference type="InterPro" id="IPR019533">
    <property type="entry name" value="Peptidase_S26"/>
</dbReference>
<feature type="compositionally biased region" description="Basic residues" evidence="6">
    <location>
        <begin position="97"/>
        <end position="120"/>
    </location>
</feature>